<evidence type="ECO:0000313" key="2">
    <source>
        <dbReference type="Proteomes" id="UP001558652"/>
    </source>
</evidence>
<reference evidence="1 2" key="1">
    <citation type="submission" date="2024-07" db="EMBL/GenBank/DDBJ databases">
        <title>Chromosome-level genome assembly of the water stick insect Ranatra chinensis (Heteroptera: Nepidae).</title>
        <authorList>
            <person name="Liu X."/>
        </authorList>
    </citation>
    <scope>NUCLEOTIDE SEQUENCE [LARGE SCALE GENOMIC DNA]</scope>
    <source>
        <strain evidence="1">Cailab_2021Rc</strain>
        <tissue evidence="1">Muscle</tissue>
    </source>
</reference>
<name>A0ABD0XUH8_9HEMI</name>
<gene>
    <name evidence="1" type="ORF">AAG570_007770</name>
</gene>
<sequence>MFHKNKTQETTENAQNELRTARTWGDIRPQVLHYPWGFYYPPVGPAGAIPTPASIYKQPSYHQGPTPVGLRYPYLPYAALRLSETAPSYTIPCHENLYLNIYINFVIPGDANAFSMPNELRNDFLVEACRHRVLNTGRR</sequence>
<evidence type="ECO:0000313" key="1">
    <source>
        <dbReference type="EMBL" id="KAL1114947.1"/>
    </source>
</evidence>
<proteinExistence type="predicted"/>
<dbReference type="Proteomes" id="UP001558652">
    <property type="component" value="Unassembled WGS sequence"/>
</dbReference>
<organism evidence="1 2">
    <name type="scientific">Ranatra chinensis</name>
    <dbReference type="NCBI Taxonomy" id="642074"/>
    <lineage>
        <taxon>Eukaryota</taxon>
        <taxon>Metazoa</taxon>
        <taxon>Ecdysozoa</taxon>
        <taxon>Arthropoda</taxon>
        <taxon>Hexapoda</taxon>
        <taxon>Insecta</taxon>
        <taxon>Pterygota</taxon>
        <taxon>Neoptera</taxon>
        <taxon>Paraneoptera</taxon>
        <taxon>Hemiptera</taxon>
        <taxon>Heteroptera</taxon>
        <taxon>Panheteroptera</taxon>
        <taxon>Nepomorpha</taxon>
        <taxon>Nepidae</taxon>
        <taxon>Ranatrinae</taxon>
        <taxon>Ranatra</taxon>
    </lineage>
</organism>
<keyword evidence="2" id="KW-1185">Reference proteome</keyword>
<accession>A0ABD0XUH8</accession>
<dbReference type="EMBL" id="JBFDAA010000021">
    <property type="protein sequence ID" value="KAL1114947.1"/>
    <property type="molecule type" value="Genomic_DNA"/>
</dbReference>
<comment type="caution">
    <text evidence="1">The sequence shown here is derived from an EMBL/GenBank/DDBJ whole genome shotgun (WGS) entry which is preliminary data.</text>
</comment>
<protein>
    <submittedName>
        <fullName evidence="1">Uncharacterized protein</fullName>
    </submittedName>
</protein>
<dbReference type="AlphaFoldDB" id="A0ABD0XUH8"/>